<name>Q5ZDP5_ORYSJ</name>
<evidence type="ECO:0000256" key="2">
    <source>
        <dbReference type="SAM" id="Phobius"/>
    </source>
</evidence>
<dbReference type="Proteomes" id="UP000817658">
    <property type="component" value="Chromosome 1"/>
</dbReference>
<keyword evidence="2" id="KW-0812">Transmembrane</keyword>
<proteinExistence type="predicted"/>
<accession>Q5ZDP5</accession>
<organism evidence="3">
    <name type="scientific">Oryza sativa subsp. japonica</name>
    <name type="common">Rice</name>
    <dbReference type="NCBI Taxonomy" id="39947"/>
    <lineage>
        <taxon>Eukaryota</taxon>
        <taxon>Viridiplantae</taxon>
        <taxon>Streptophyta</taxon>
        <taxon>Embryophyta</taxon>
        <taxon>Tracheophyta</taxon>
        <taxon>Spermatophyta</taxon>
        <taxon>Magnoliopsida</taxon>
        <taxon>Liliopsida</taxon>
        <taxon>Poales</taxon>
        <taxon>Poaceae</taxon>
        <taxon>BOP clade</taxon>
        <taxon>Oryzoideae</taxon>
        <taxon>Oryzeae</taxon>
        <taxon>Oryzinae</taxon>
        <taxon>Oryza</taxon>
        <taxon>Oryza sativa</taxon>
    </lineage>
</organism>
<gene>
    <name evidence="3" type="primary">P0458A05.11</name>
</gene>
<keyword evidence="2" id="KW-1133">Transmembrane helix</keyword>
<protein>
    <submittedName>
        <fullName evidence="3">Uncharacterized protein</fullName>
    </submittedName>
</protein>
<feature type="transmembrane region" description="Helical" evidence="2">
    <location>
        <begin position="130"/>
        <end position="155"/>
    </location>
</feature>
<keyword evidence="2" id="KW-0472">Membrane</keyword>
<reference evidence="3" key="1">
    <citation type="journal article" date="2002" name="Nature">
        <title>The genome sequence and structure of rice chromosome 1.</title>
        <authorList>
            <person name="Sasaki T."/>
            <person name="Matsumoto T."/>
            <person name="Yamamoto K."/>
            <person name="Sakata K."/>
            <person name="Baba T."/>
            <person name="Katayose Y."/>
            <person name="Wu J."/>
            <person name="Niimura Y."/>
            <person name="Cheng Z."/>
            <person name="Nagamura Y."/>
            <person name="Antonio B.A."/>
            <person name="Kanamori H."/>
            <person name="Hosokawa S."/>
            <person name="Masukawa M."/>
            <person name="Arikawa K."/>
            <person name="Chiden Y."/>
            <person name="Hayashi M."/>
            <person name="Okamoto M."/>
            <person name="Ando T."/>
            <person name="Aoki H."/>
            <person name="Arita K."/>
            <person name="Hamada M."/>
            <person name="Harada C."/>
            <person name="Hijishita S."/>
            <person name="Honda M."/>
            <person name="Ichikawa Y."/>
            <person name="Idonuma A."/>
            <person name="Iijima M."/>
            <person name="Ikeda M."/>
            <person name="Ikeno M."/>
            <person name="Itoh S."/>
            <person name="Itoh T."/>
            <person name="Itoh Y."/>
            <person name="Itoh Y."/>
            <person name="Iwabuchi A."/>
            <person name="Kamiya K."/>
            <person name="Karasawa W."/>
            <person name="Katagiri S."/>
            <person name="Kikuta A."/>
            <person name="Kobayashi N."/>
            <person name="Kono I."/>
            <person name="Machita K."/>
            <person name="Maehara T."/>
            <person name="Mizuno H."/>
            <person name="Mizubayashi T."/>
            <person name="Mukai Y."/>
            <person name="Nagasaki H."/>
            <person name="Nakashima M."/>
            <person name="Nakama Y."/>
            <person name="Nakamichi Y."/>
            <person name="Nakamura M."/>
            <person name="Namiki N."/>
            <person name="Negishi M."/>
            <person name="Ohta I."/>
            <person name="Ono N."/>
            <person name="Saji S."/>
            <person name="Sakai K."/>
            <person name="Shibata M."/>
            <person name="Shimokawa T."/>
            <person name="Shomura A."/>
            <person name="Song J."/>
            <person name="Takazaki Y."/>
            <person name="Terasawa K."/>
            <person name="Tsuji K."/>
            <person name="Waki K."/>
            <person name="Yamagata H."/>
            <person name="Yamane H."/>
            <person name="Yoshiki S."/>
            <person name="Yoshihara R."/>
            <person name="Yukawa K."/>
            <person name="Zhong H."/>
            <person name="Iwama H."/>
            <person name="Endo T."/>
            <person name="Ito H."/>
            <person name="Hahn J.H."/>
            <person name="Kim H.I."/>
            <person name="Eun M.Y."/>
            <person name="Yano M."/>
            <person name="Jiang J."/>
            <person name="Gojobori T."/>
        </authorList>
    </citation>
    <scope>NUCLEOTIDE SEQUENCE [LARGE SCALE GENOMIC DNA]</scope>
</reference>
<dbReference type="AlphaFoldDB" id="Q5ZDP5"/>
<evidence type="ECO:0000313" key="3">
    <source>
        <dbReference type="EMBL" id="BAD52594.1"/>
    </source>
</evidence>
<sequence length="156" mass="15668">MRQCSLVKGKSGSGGKLRGIRAENGTLAPPQAAKAPTAVDDDGLAASPADVPGLSRRVVTIYDLILAWFLVYAIENFDLCYRSLRVSQQPRHPTDSSAAAPSPTDAGAGMAPSSSELMLALAPTAAGKSAAGAISASASFVAVAGALAAAAVVFLI</sequence>
<dbReference type="EMBL" id="AP002870">
    <property type="protein sequence ID" value="BAD52594.1"/>
    <property type="molecule type" value="Genomic_DNA"/>
</dbReference>
<evidence type="ECO:0000256" key="1">
    <source>
        <dbReference type="SAM" id="MobiDB-lite"/>
    </source>
</evidence>
<feature type="region of interest" description="Disordered" evidence="1">
    <location>
        <begin position="90"/>
        <end position="111"/>
    </location>
</feature>
<feature type="region of interest" description="Disordered" evidence="1">
    <location>
        <begin position="1"/>
        <end position="41"/>
    </location>
</feature>
<feature type="compositionally biased region" description="Low complexity" evidence="1">
    <location>
        <begin position="95"/>
        <end position="109"/>
    </location>
</feature>